<dbReference type="RefSeq" id="WP_091997124.1">
    <property type="nucleotide sequence ID" value="NZ_FMYQ01000010.1"/>
</dbReference>
<name>A0A1G6P6M7_9BURK</name>
<dbReference type="OrthoDB" id="8563875at2"/>
<proteinExistence type="predicted"/>
<evidence type="ECO:0000313" key="1">
    <source>
        <dbReference type="EMBL" id="SDC75793.1"/>
    </source>
</evidence>
<gene>
    <name evidence="1" type="ORF">SAMN05421548_11043</name>
</gene>
<reference evidence="2" key="1">
    <citation type="submission" date="2016-09" db="EMBL/GenBank/DDBJ databases">
        <authorList>
            <person name="Varghese N."/>
            <person name="Submissions S."/>
        </authorList>
    </citation>
    <scope>NUCLEOTIDE SEQUENCE [LARGE SCALE GENOMIC DNA]</scope>
    <source>
        <strain evidence="2">TNe-862</strain>
    </source>
</reference>
<dbReference type="STRING" id="416944.SAMN05421548_11043"/>
<dbReference type="EMBL" id="FMYQ01000010">
    <property type="protein sequence ID" value="SDC75793.1"/>
    <property type="molecule type" value="Genomic_DNA"/>
</dbReference>
<sequence>MALAADQVDVMTELIRTSPTLPDAAASWRRRYPGVRVMRISAVEMRDETPVFEFAGRRVYFATSEGMCVSVTAQASEADMVIFTEDGAPHGDR</sequence>
<evidence type="ECO:0000313" key="2">
    <source>
        <dbReference type="Proteomes" id="UP000198908"/>
    </source>
</evidence>
<dbReference type="AlphaFoldDB" id="A0A1G6P6M7"/>
<keyword evidence="2" id="KW-1185">Reference proteome</keyword>
<accession>A0A1G6P6M7</accession>
<protein>
    <submittedName>
        <fullName evidence="1">Uncharacterized protein</fullName>
    </submittedName>
</protein>
<dbReference type="Proteomes" id="UP000198908">
    <property type="component" value="Unassembled WGS sequence"/>
</dbReference>
<organism evidence="1 2">
    <name type="scientific">Paraburkholderia lycopersici</name>
    <dbReference type="NCBI Taxonomy" id="416944"/>
    <lineage>
        <taxon>Bacteria</taxon>
        <taxon>Pseudomonadati</taxon>
        <taxon>Pseudomonadota</taxon>
        <taxon>Betaproteobacteria</taxon>
        <taxon>Burkholderiales</taxon>
        <taxon>Burkholderiaceae</taxon>
        <taxon>Paraburkholderia</taxon>
    </lineage>
</organism>